<evidence type="ECO:0000256" key="7">
    <source>
        <dbReference type="PROSITE-ProRule" id="PRU00322"/>
    </source>
</evidence>
<dbReference type="EMBL" id="JACXVP010000005">
    <property type="protein sequence ID" value="KAG5605494.1"/>
    <property type="molecule type" value="Genomic_DNA"/>
</dbReference>
<dbReference type="InterPro" id="IPR036443">
    <property type="entry name" value="Znf_RanBP2_sf"/>
</dbReference>
<evidence type="ECO:0000256" key="8">
    <source>
        <dbReference type="SAM" id="MobiDB-lite"/>
    </source>
</evidence>
<organism evidence="10 11">
    <name type="scientific">Solanum commersonii</name>
    <name type="common">Commerson's wild potato</name>
    <name type="synonym">Commerson's nightshade</name>
    <dbReference type="NCBI Taxonomy" id="4109"/>
    <lineage>
        <taxon>Eukaryota</taxon>
        <taxon>Viridiplantae</taxon>
        <taxon>Streptophyta</taxon>
        <taxon>Embryophyta</taxon>
        <taxon>Tracheophyta</taxon>
        <taxon>Spermatophyta</taxon>
        <taxon>Magnoliopsida</taxon>
        <taxon>eudicotyledons</taxon>
        <taxon>Gunneridae</taxon>
        <taxon>Pentapetalae</taxon>
        <taxon>asterids</taxon>
        <taxon>lamiids</taxon>
        <taxon>Solanales</taxon>
        <taxon>Solanaceae</taxon>
        <taxon>Solanoideae</taxon>
        <taxon>Solaneae</taxon>
        <taxon>Solanum</taxon>
    </lineage>
</organism>
<keyword evidence="6" id="KW-0539">Nucleus</keyword>
<dbReference type="PROSITE" id="PS50199">
    <property type="entry name" value="ZF_RANBP2_2"/>
    <property type="match status" value="1"/>
</dbReference>
<evidence type="ECO:0000256" key="1">
    <source>
        <dbReference type="ARBA" id="ARBA00004123"/>
    </source>
</evidence>
<protein>
    <recommendedName>
        <fullName evidence="9">RanBP2-type domain-containing protein</fullName>
    </recommendedName>
</protein>
<dbReference type="GO" id="GO:0006355">
    <property type="term" value="P:regulation of DNA-templated transcription"/>
    <property type="evidence" value="ECO:0007669"/>
    <property type="project" value="InterPro"/>
</dbReference>
<evidence type="ECO:0000256" key="5">
    <source>
        <dbReference type="ARBA" id="ARBA00022884"/>
    </source>
</evidence>
<dbReference type="InterPro" id="IPR034870">
    <property type="entry name" value="TET_fam"/>
</dbReference>
<sequence length="571" mass="64772">MGSREKDQPTPHLSSLVVRPTDSGGENGGGGAGSDYEPGEVRRDAPPYSRSDRFSDSHEQVNSCTFKGSGHAFWVLIADSCLIWLTHLYLLLQCGYQVNLMSTMALGNQHDTFERSISSDRSFSCQASSFLTEHFAWCKNFALEEGTWWGSACMDWRMIHEISESPDPSLNAGLRKGFIEFSDWIFSAICTSVYDDYGWFHSICSPLAKVLDFDSIVISLAMNNGNWLYKHSPIVVGISWRFLCLGFAGFFSGYRAHAGSVSPVRHRNADHRYSTDFDHSGGPPRSHGFGSSRDPGRHRDYSPPYGRGRHAGRFVGRSYDGPGYGARQVRGEGLPRSNPNVRPRDGDWMCTDPLCNNLNFARRENCNKCKRPRYAPPGSPRRGYPSPPPHHRNPGPPINRSPGRFVNGYRSPPRGWARNDPRDFRAGVPHSRYEGRYADPPIRRDRPDFADADGRDRSRFERPPALDWGHRERGRDSYLSERKGYERRTPSPPHPPVLPPRGQWPRDIRERSRSPVRGGPPPKDYRRDIYMGRGRDDQRAFAIAEPDIDFWEFPLPQTYNPHFSACLVVLL</sequence>
<keyword evidence="3 7" id="KW-0863">Zinc-finger</keyword>
<evidence type="ECO:0000313" key="10">
    <source>
        <dbReference type="EMBL" id="KAG5605494.1"/>
    </source>
</evidence>
<comment type="caution">
    <text evidence="10">The sequence shown here is derived from an EMBL/GenBank/DDBJ whole genome shotgun (WGS) entry which is preliminary data.</text>
</comment>
<dbReference type="InterPro" id="IPR001876">
    <property type="entry name" value="Znf_RanBP2"/>
</dbReference>
<dbReference type="SUPFAM" id="SSF90209">
    <property type="entry name" value="Ran binding protein zinc finger-like"/>
    <property type="match status" value="1"/>
</dbReference>
<feature type="region of interest" description="Disordered" evidence="8">
    <location>
        <begin position="272"/>
        <end position="348"/>
    </location>
</feature>
<dbReference type="FunFam" id="4.10.1060.10:FF:000017">
    <property type="entry name" value="FUS RNA-binding protein"/>
    <property type="match status" value="1"/>
</dbReference>
<evidence type="ECO:0000259" key="9">
    <source>
        <dbReference type="PROSITE" id="PS50199"/>
    </source>
</evidence>
<keyword evidence="4" id="KW-0862">Zinc</keyword>
<dbReference type="OrthoDB" id="1878647at2759"/>
<dbReference type="PANTHER" id="PTHR23238">
    <property type="entry name" value="RNA BINDING PROTEIN"/>
    <property type="match status" value="1"/>
</dbReference>
<keyword evidence="11" id="KW-1185">Reference proteome</keyword>
<dbReference type="Gene3D" id="4.10.1060.10">
    <property type="entry name" value="Zinc finger, RanBP2-type"/>
    <property type="match status" value="1"/>
</dbReference>
<dbReference type="GO" id="GO:0003723">
    <property type="term" value="F:RNA binding"/>
    <property type="evidence" value="ECO:0007669"/>
    <property type="project" value="UniProtKB-KW"/>
</dbReference>
<feature type="region of interest" description="Disordered" evidence="8">
    <location>
        <begin position="1"/>
        <end position="55"/>
    </location>
</feature>
<name>A0A9J5Z340_SOLCO</name>
<gene>
    <name evidence="10" type="ORF">H5410_026986</name>
</gene>
<evidence type="ECO:0000256" key="6">
    <source>
        <dbReference type="ARBA" id="ARBA00023242"/>
    </source>
</evidence>
<feature type="compositionally biased region" description="Basic and acidic residues" evidence="8">
    <location>
        <begin position="39"/>
        <end position="55"/>
    </location>
</feature>
<reference evidence="10 11" key="1">
    <citation type="submission" date="2020-09" db="EMBL/GenBank/DDBJ databases">
        <title>De no assembly of potato wild relative species, Solanum commersonii.</title>
        <authorList>
            <person name="Cho K."/>
        </authorList>
    </citation>
    <scope>NUCLEOTIDE SEQUENCE [LARGE SCALE GENOMIC DNA]</scope>
    <source>
        <strain evidence="10">LZ3.2</strain>
        <tissue evidence="10">Leaf</tissue>
    </source>
</reference>
<feature type="compositionally biased region" description="Basic and acidic residues" evidence="8">
    <location>
        <begin position="504"/>
        <end position="513"/>
    </location>
</feature>
<dbReference type="SMART" id="SM00547">
    <property type="entry name" value="ZnF_RBZ"/>
    <property type="match status" value="1"/>
</dbReference>
<feature type="domain" description="RanBP2-type" evidence="9">
    <location>
        <begin position="344"/>
        <end position="375"/>
    </location>
</feature>
<dbReference type="GO" id="GO:0008270">
    <property type="term" value="F:zinc ion binding"/>
    <property type="evidence" value="ECO:0007669"/>
    <property type="project" value="UniProtKB-KW"/>
</dbReference>
<evidence type="ECO:0000256" key="4">
    <source>
        <dbReference type="ARBA" id="ARBA00022833"/>
    </source>
</evidence>
<dbReference type="Proteomes" id="UP000824120">
    <property type="component" value="Chromosome 5"/>
</dbReference>
<comment type="subcellular location">
    <subcellularLocation>
        <location evidence="1">Nucleus</location>
    </subcellularLocation>
</comment>
<feature type="compositionally biased region" description="Basic and acidic residues" evidence="8">
    <location>
        <begin position="417"/>
        <end position="489"/>
    </location>
</feature>
<feature type="compositionally biased region" description="Pro residues" evidence="8">
    <location>
        <begin position="490"/>
        <end position="499"/>
    </location>
</feature>
<keyword evidence="5" id="KW-0694">RNA-binding</keyword>
<evidence type="ECO:0000256" key="2">
    <source>
        <dbReference type="ARBA" id="ARBA00022723"/>
    </source>
</evidence>
<feature type="region of interest" description="Disordered" evidence="8">
    <location>
        <begin position="368"/>
        <end position="529"/>
    </location>
</feature>
<accession>A0A9J5Z340</accession>
<evidence type="ECO:0000313" key="11">
    <source>
        <dbReference type="Proteomes" id="UP000824120"/>
    </source>
</evidence>
<dbReference type="GO" id="GO:0005634">
    <property type="term" value="C:nucleus"/>
    <property type="evidence" value="ECO:0007669"/>
    <property type="project" value="UniProtKB-SubCell"/>
</dbReference>
<keyword evidence="2" id="KW-0479">Metal-binding</keyword>
<evidence type="ECO:0000256" key="3">
    <source>
        <dbReference type="ARBA" id="ARBA00022771"/>
    </source>
</evidence>
<proteinExistence type="predicted"/>
<dbReference type="AlphaFoldDB" id="A0A9J5Z340"/>
<dbReference type="PROSITE" id="PS01358">
    <property type="entry name" value="ZF_RANBP2_1"/>
    <property type="match status" value="1"/>
</dbReference>